<evidence type="ECO:0000256" key="1">
    <source>
        <dbReference type="SAM" id="MobiDB-lite"/>
    </source>
</evidence>
<feature type="region of interest" description="Disordered" evidence="1">
    <location>
        <begin position="17"/>
        <end position="40"/>
    </location>
</feature>
<evidence type="ECO:0000313" key="3">
    <source>
        <dbReference type="EMBL" id="MBW31485.1"/>
    </source>
</evidence>
<evidence type="ECO:0000256" key="2">
    <source>
        <dbReference type="SAM" id="SignalP"/>
    </source>
</evidence>
<feature type="signal peptide" evidence="2">
    <location>
        <begin position="1"/>
        <end position="18"/>
    </location>
</feature>
<feature type="chain" id="PRO_5014675912" evidence="2">
    <location>
        <begin position="19"/>
        <end position="110"/>
    </location>
</feature>
<dbReference type="AlphaFoldDB" id="A0A2M3ZSL2"/>
<feature type="region of interest" description="Disordered" evidence="1">
    <location>
        <begin position="58"/>
        <end position="110"/>
    </location>
</feature>
<accession>A0A2M3ZSL2</accession>
<protein>
    <submittedName>
        <fullName evidence="3">Putative secreted peptide</fullName>
    </submittedName>
</protein>
<reference evidence="3" key="1">
    <citation type="submission" date="2018-01" db="EMBL/GenBank/DDBJ databases">
        <title>An insight into the sialome of Amazonian anophelines.</title>
        <authorList>
            <person name="Ribeiro J.M."/>
            <person name="Scarpassa V."/>
            <person name="Calvo E."/>
        </authorList>
    </citation>
    <scope>NUCLEOTIDE SEQUENCE</scope>
    <source>
        <tissue evidence="3">Salivary glands</tissue>
    </source>
</reference>
<name>A0A2M3ZSL2_9DIPT</name>
<proteinExistence type="predicted"/>
<organism evidence="3">
    <name type="scientific">Anopheles braziliensis</name>
    <dbReference type="NCBI Taxonomy" id="58242"/>
    <lineage>
        <taxon>Eukaryota</taxon>
        <taxon>Metazoa</taxon>
        <taxon>Ecdysozoa</taxon>
        <taxon>Arthropoda</taxon>
        <taxon>Hexapoda</taxon>
        <taxon>Insecta</taxon>
        <taxon>Pterygota</taxon>
        <taxon>Neoptera</taxon>
        <taxon>Endopterygota</taxon>
        <taxon>Diptera</taxon>
        <taxon>Nematocera</taxon>
        <taxon>Culicoidea</taxon>
        <taxon>Culicidae</taxon>
        <taxon>Anophelinae</taxon>
        <taxon>Anopheles</taxon>
    </lineage>
</organism>
<sequence length="110" mass="11922">MVRGIMGVTVLAAAAATAANGGSRRCRPFSPYETVRAGPPPYATTTDLLITFTCSHASRGPASRHRSLGRARPDHSVPNDYDNDDNDDDGRNTKSFIVSHQMDASKRSFR</sequence>
<keyword evidence="2" id="KW-0732">Signal</keyword>
<dbReference type="EMBL" id="GGFM01010734">
    <property type="protein sequence ID" value="MBW31485.1"/>
    <property type="molecule type" value="Transcribed_RNA"/>
</dbReference>